<dbReference type="Gene3D" id="3.40.50.1010">
    <property type="entry name" value="5'-nuclease"/>
    <property type="match status" value="1"/>
</dbReference>
<evidence type="ECO:0000256" key="1">
    <source>
        <dbReference type="ARBA" id="ARBA00004123"/>
    </source>
</evidence>
<feature type="compositionally biased region" description="Polar residues" evidence="3">
    <location>
        <begin position="236"/>
        <end position="245"/>
    </location>
</feature>
<keyword evidence="6" id="KW-1185">Reference proteome</keyword>
<evidence type="ECO:0000256" key="2">
    <source>
        <dbReference type="ARBA" id="ARBA00023242"/>
    </source>
</evidence>
<evidence type="ECO:0000259" key="4">
    <source>
        <dbReference type="SMART" id="SM00484"/>
    </source>
</evidence>
<dbReference type="GO" id="GO:0003697">
    <property type="term" value="F:single-stranded DNA binding"/>
    <property type="evidence" value="ECO:0007669"/>
    <property type="project" value="TreeGrafter"/>
</dbReference>
<dbReference type="OrthoDB" id="2959108at2759"/>
<dbReference type="PANTHER" id="PTHR16171:SF7">
    <property type="entry name" value="DNA REPAIR PROTEIN RAD2"/>
    <property type="match status" value="1"/>
</dbReference>
<dbReference type="GO" id="GO:0004520">
    <property type="term" value="F:DNA endonuclease activity"/>
    <property type="evidence" value="ECO:0007669"/>
    <property type="project" value="TreeGrafter"/>
</dbReference>
<evidence type="ECO:0000313" key="7">
    <source>
        <dbReference type="WBParaSite" id="ECPE_0000942301-mRNA-1"/>
    </source>
</evidence>
<dbReference type="InterPro" id="IPR029060">
    <property type="entry name" value="PIN-like_dom_sf"/>
</dbReference>
<dbReference type="SMART" id="SM00279">
    <property type="entry name" value="HhH2"/>
    <property type="match status" value="1"/>
</dbReference>
<dbReference type="SMART" id="SM00484">
    <property type="entry name" value="XPGI"/>
    <property type="match status" value="1"/>
</dbReference>
<gene>
    <name evidence="5" type="ORF">ECPE_LOCUS9394</name>
</gene>
<proteinExistence type="predicted"/>
<dbReference type="Proteomes" id="UP000272942">
    <property type="component" value="Unassembled WGS sequence"/>
</dbReference>
<dbReference type="InterPro" id="IPR006086">
    <property type="entry name" value="XPG-I_dom"/>
</dbReference>
<dbReference type="PANTHER" id="PTHR16171">
    <property type="entry name" value="DNA REPAIR PROTEIN COMPLEMENTING XP-G CELLS-RELATED"/>
    <property type="match status" value="1"/>
</dbReference>
<dbReference type="PRINTS" id="PR00853">
    <property type="entry name" value="XPGRADSUPER"/>
</dbReference>
<sequence>MHVQDGFNLSAVGTGLPDSELDLNSDAFCALPLPAQLRVVQLAREQLDTQFYRKRAGQVDDADHHWSTENISQQQIGRLLLRRRLAERHEHLSAQLTREEAARQVARLNNPHLTATLTARMEQFRSDHQEGDPGQELCTTALRIQSQSTGHLILIKKSPLKPGLGQAGPTRTNLTLERAENAQLQYETSPIKSDGKCSADSSGEDYSSSQSGDPVSRNVESNNAISSPSPAPSRVLFQSESSSAGESEMQKSLEMPDLNEIPFVSELESPTVADSEASIMKATSVLQTQEKDEQPRDLSVSTDVQNTLNRSENEEKLELENTERTKEPLAISEISQVSETKVTQEVIAVNNDEEDDEDDADFVDVPIQDSIVADVNDDLNMKEKEAHQVVSSENSSSSEASDLELALLSQAEKDLSCTENWFEDEESFALDDDVLREEADRLARQAQTTTAKCVTEAQDLIRLFGMPFVVSPEEAEAQCVTLQRTDSVDLVASDDSDVWPFGARYVCRHLFGGADEPRSKPKHRSPSCYRIEDVRTSLGLDVANILRLAMLCGSDYTPGIRNVGPVTAVEILSEFVRQAPEPEAEDSEWTKWLRGMDAPDHLVHLVIEPLKQFVLVSDWWHNSGSNGRQIQPSGEVNLVKSPVRRKWINLRPPPGFPDPKIVEAYLRPKVNTDLHAFQWETPNVGLLVKYPFFLKRQQQRSLSAAPLTGPQLITHYFAKAATPTNSSSTEVPDGKCEVPDEVSQVS</sequence>
<dbReference type="Pfam" id="PF00867">
    <property type="entry name" value="XPG_I"/>
    <property type="match status" value="1"/>
</dbReference>
<dbReference type="SUPFAM" id="SSF47807">
    <property type="entry name" value="5' to 3' exonuclease, C-terminal subdomain"/>
    <property type="match status" value="1"/>
</dbReference>
<feature type="domain" description="XPG-I" evidence="4">
    <location>
        <begin position="462"/>
        <end position="540"/>
    </location>
</feature>
<dbReference type="AlphaFoldDB" id="A0A183AR09"/>
<keyword evidence="2" id="KW-0539">Nucleus</keyword>
<dbReference type="GO" id="GO:0005634">
    <property type="term" value="C:nucleus"/>
    <property type="evidence" value="ECO:0007669"/>
    <property type="project" value="UniProtKB-SubCell"/>
</dbReference>
<feature type="region of interest" description="Disordered" evidence="3">
    <location>
        <begin position="183"/>
        <end position="252"/>
    </location>
</feature>
<name>A0A183AR09_9TREM</name>
<reference evidence="5 6" key="2">
    <citation type="submission" date="2018-11" db="EMBL/GenBank/DDBJ databases">
        <authorList>
            <consortium name="Pathogen Informatics"/>
        </authorList>
    </citation>
    <scope>NUCLEOTIDE SEQUENCE [LARGE SCALE GENOMIC DNA]</scope>
    <source>
        <strain evidence="5 6">Egypt</strain>
    </source>
</reference>
<comment type="subcellular location">
    <subcellularLocation>
        <location evidence="1">Nucleus</location>
    </subcellularLocation>
</comment>
<dbReference type="InterPro" id="IPR006084">
    <property type="entry name" value="XPG/Rad2"/>
</dbReference>
<evidence type="ECO:0000313" key="6">
    <source>
        <dbReference type="Proteomes" id="UP000272942"/>
    </source>
</evidence>
<feature type="region of interest" description="Disordered" evidence="3">
    <location>
        <begin position="723"/>
        <end position="746"/>
    </location>
</feature>
<dbReference type="InterPro" id="IPR036279">
    <property type="entry name" value="5-3_exonuclease_C_sf"/>
</dbReference>
<accession>A0A183AR09</accession>
<evidence type="ECO:0000313" key="5">
    <source>
        <dbReference type="EMBL" id="VDP85287.1"/>
    </source>
</evidence>
<reference evidence="7" key="1">
    <citation type="submission" date="2016-06" db="UniProtKB">
        <authorList>
            <consortium name="WormBaseParasite"/>
        </authorList>
    </citation>
    <scope>IDENTIFICATION</scope>
</reference>
<evidence type="ECO:0000256" key="3">
    <source>
        <dbReference type="SAM" id="MobiDB-lite"/>
    </source>
</evidence>
<protein>
    <submittedName>
        <fullName evidence="7">XPGI domain-containing protein</fullName>
    </submittedName>
</protein>
<feature type="compositionally biased region" description="Low complexity" evidence="3">
    <location>
        <begin position="198"/>
        <end position="213"/>
    </location>
</feature>
<dbReference type="SUPFAM" id="SSF88723">
    <property type="entry name" value="PIN domain-like"/>
    <property type="match status" value="1"/>
</dbReference>
<organism evidence="7">
    <name type="scientific">Echinostoma caproni</name>
    <dbReference type="NCBI Taxonomy" id="27848"/>
    <lineage>
        <taxon>Eukaryota</taxon>
        <taxon>Metazoa</taxon>
        <taxon>Spiralia</taxon>
        <taxon>Lophotrochozoa</taxon>
        <taxon>Platyhelminthes</taxon>
        <taxon>Trematoda</taxon>
        <taxon>Digenea</taxon>
        <taxon>Plagiorchiida</taxon>
        <taxon>Echinostomata</taxon>
        <taxon>Echinostomatoidea</taxon>
        <taxon>Echinostomatidae</taxon>
        <taxon>Echinostoma</taxon>
    </lineage>
</organism>
<dbReference type="EMBL" id="UZAN01047354">
    <property type="protein sequence ID" value="VDP85287.1"/>
    <property type="molecule type" value="Genomic_DNA"/>
</dbReference>
<dbReference type="WBParaSite" id="ECPE_0000942301-mRNA-1">
    <property type="protein sequence ID" value="ECPE_0000942301-mRNA-1"/>
    <property type="gene ID" value="ECPE_0000942301"/>
</dbReference>
<dbReference type="InterPro" id="IPR008918">
    <property type="entry name" value="HhH2"/>
</dbReference>
<dbReference type="Gene3D" id="1.10.150.20">
    <property type="entry name" value="5' to 3' exonuclease, C-terminal subdomain"/>
    <property type="match status" value="1"/>
</dbReference>